<evidence type="ECO:0000313" key="7">
    <source>
        <dbReference type="EMBL" id="CEM00835.1"/>
    </source>
</evidence>
<keyword evidence="4" id="KW-0539">Nucleus</keyword>
<feature type="region of interest" description="Disordered" evidence="5">
    <location>
        <begin position="246"/>
        <end position="289"/>
    </location>
</feature>
<comment type="subcellular location">
    <subcellularLocation>
        <location evidence="1">Nucleus</location>
    </subcellularLocation>
</comment>
<evidence type="ECO:0000256" key="2">
    <source>
        <dbReference type="ARBA" id="ARBA00007459"/>
    </source>
</evidence>
<reference evidence="7 8" key="1">
    <citation type="submission" date="2014-11" db="EMBL/GenBank/DDBJ databases">
        <authorList>
            <person name="Zhu J."/>
            <person name="Qi W."/>
            <person name="Song R."/>
        </authorList>
    </citation>
    <scope>NUCLEOTIDE SEQUENCE [LARGE SCALE GENOMIC DNA]</scope>
</reference>
<feature type="compositionally biased region" description="Low complexity" evidence="5">
    <location>
        <begin position="84"/>
        <end position="93"/>
    </location>
</feature>
<dbReference type="EMBL" id="CDMY01000300">
    <property type="protein sequence ID" value="CEM00835.1"/>
    <property type="molecule type" value="Genomic_DNA"/>
</dbReference>
<dbReference type="InParanoid" id="A0A0G4ESJ2"/>
<dbReference type="Proteomes" id="UP000041254">
    <property type="component" value="Unassembled WGS sequence"/>
</dbReference>
<evidence type="ECO:0000256" key="3">
    <source>
        <dbReference type="ARBA" id="ARBA00022664"/>
    </source>
</evidence>
<accession>A0A0G4ESJ2</accession>
<organism evidence="7 8">
    <name type="scientific">Vitrella brassicaformis (strain CCMP3155)</name>
    <dbReference type="NCBI Taxonomy" id="1169540"/>
    <lineage>
        <taxon>Eukaryota</taxon>
        <taxon>Sar</taxon>
        <taxon>Alveolata</taxon>
        <taxon>Colpodellida</taxon>
        <taxon>Vitrellaceae</taxon>
        <taxon>Vitrella</taxon>
    </lineage>
</organism>
<name>A0A0G4ESJ2_VITBC</name>
<dbReference type="GO" id="GO:0006397">
    <property type="term" value="P:mRNA processing"/>
    <property type="evidence" value="ECO:0007669"/>
    <property type="project" value="UniProtKB-KW"/>
</dbReference>
<gene>
    <name evidence="7" type="ORF">Vbra_12970</name>
</gene>
<evidence type="ECO:0000259" key="6">
    <source>
        <dbReference type="Pfam" id="PF05182"/>
    </source>
</evidence>
<comment type="similarity">
    <text evidence="2">Belongs to the FIP1 family.</text>
</comment>
<keyword evidence="8" id="KW-1185">Reference proteome</keyword>
<evidence type="ECO:0000256" key="4">
    <source>
        <dbReference type="ARBA" id="ARBA00023242"/>
    </source>
</evidence>
<evidence type="ECO:0000313" key="8">
    <source>
        <dbReference type="Proteomes" id="UP000041254"/>
    </source>
</evidence>
<keyword evidence="3" id="KW-0507">mRNA processing</keyword>
<evidence type="ECO:0000256" key="5">
    <source>
        <dbReference type="SAM" id="MobiDB-lite"/>
    </source>
</evidence>
<evidence type="ECO:0000256" key="1">
    <source>
        <dbReference type="ARBA" id="ARBA00004123"/>
    </source>
</evidence>
<dbReference type="GO" id="GO:0005634">
    <property type="term" value="C:nucleus"/>
    <property type="evidence" value="ECO:0007669"/>
    <property type="project" value="UniProtKB-SubCell"/>
</dbReference>
<protein>
    <recommendedName>
        <fullName evidence="6">Pre-mRNA polyadenylation factor Fip1 domain-containing protein</fullName>
    </recommendedName>
</protein>
<dbReference type="InterPro" id="IPR007854">
    <property type="entry name" value="Fip1_dom"/>
</dbReference>
<proteinExistence type="inferred from homology"/>
<dbReference type="OrthoDB" id="1917198at2759"/>
<feature type="domain" description="Pre-mRNA polyadenylation factor Fip1" evidence="6">
    <location>
        <begin position="196"/>
        <end position="232"/>
    </location>
</feature>
<dbReference type="AlphaFoldDB" id="A0A0G4ESJ2"/>
<sequence>MDEEQEEMERLNQLIQHESEDVLTFAQVEEPPEGAPADQGSQEDIYGDFGEYDDAFLGIDTPQYVPAPPAEAIGEPAGSDDQAADAAPGRAPSDAPPPSAAAGSEGVSHAPAAAGDEEDDNTGGVMLGLEGTMQDFLQHREHDAPAAAAAAAAAGSGVGGIGVAPRLTRKDSSLTHPAEQPSEYAEKARQVVLVMDANNDKPWRQSGHDVSAWFNYEFNEYSFREYIYRQIEQRYQRIENRQMDMREDEPFAPPFQGHAPQLRPPPPPPPYPPPDAADGGGDYKRRRLA</sequence>
<dbReference type="Pfam" id="PF05182">
    <property type="entry name" value="Fip1"/>
    <property type="match status" value="1"/>
</dbReference>
<feature type="region of interest" description="Disordered" evidence="5">
    <location>
        <begin position="1"/>
        <end position="127"/>
    </location>
</feature>
<dbReference type="VEuPathDB" id="CryptoDB:Vbra_12970"/>
<feature type="compositionally biased region" description="Pro residues" evidence="5">
    <location>
        <begin position="262"/>
        <end position="275"/>
    </location>
</feature>